<dbReference type="CDD" id="cd05930">
    <property type="entry name" value="A_NRPS"/>
    <property type="match status" value="1"/>
</dbReference>
<dbReference type="Gene3D" id="3.40.50.980">
    <property type="match status" value="2"/>
</dbReference>
<dbReference type="NCBIfam" id="TIGR01733">
    <property type="entry name" value="AA-adenyl-dom"/>
    <property type="match status" value="1"/>
</dbReference>
<dbReference type="Gene3D" id="3.40.50.1820">
    <property type="entry name" value="alpha/beta hydrolase"/>
    <property type="match status" value="1"/>
</dbReference>
<dbReference type="Proteomes" id="UP000549009">
    <property type="component" value="Unassembled WGS sequence"/>
</dbReference>
<dbReference type="GO" id="GO:0017000">
    <property type="term" value="P:antibiotic biosynthetic process"/>
    <property type="evidence" value="ECO:0007669"/>
    <property type="project" value="UniProtKB-ARBA"/>
</dbReference>
<keyword evidence="2" id="KW-0596">Phosphopantetheine</keyword>
<dbReference type="PANTHER" id="PTHR45527">
    <property type="entry name" value="NONRIBOSOMAL PEPTIDE SYNTHETASE"/>
    <property type="match status" value="1"/>
</dbReference>
<evidence type="ECO:0000259" key="5">
    <source>
        <dbReference type="PROSITE" id="PS50075"/>
    </source>
</evidence>
<dbReference type="Pfam" id="PF00550">
    <property type="entry name" value="PP-binding"/>
    <property type="match status" value="1"/>
</dbReference>
<dbReference type="Gene3D" id="3.30.559.30">
    <property type="entry name" value="Nonribosomal peptide synthetase, condensation domain"/>
    <property type="match status" value="1"/>
</dbReference>
<dbReference type="Pfam" id="PF00668">
    <property type="entry name" value="Condensation"/>
    <property type="match status" value="1"/>
</dbReference>
<name>A0A5P2XEC5_STRST</name>
<dbReference type="Gene3D" id="2.30.38.10">
    <property type="entry name" value="Luciferase, Domain 3"/>
    <property type="match status" value="1"/>
</dbReference>
<evidence type="ECO:0000313" key="8">
    <source>
        <dbReference type="Proteomes" id="UP000326505"/>
    </source>
</evidence>
<dbReference type="CDD" id="cd19540">
    <property type="entry name" value="LCL_NRPS-like"/>
    <property type="match status" value="1"/>
</dbReference>
<comment type="cofactor">
    <cofactor evidence="1">
        <name>pantetheine 4'-phosphate</name>
        <dbReference type="ChEBI" id="CHEBI:47942"/>
    </cofactor>
</comment>
<dbReference type="EMBL" id="JACHJD010000006">
    <property type="protein sequence ID" value="MBB5105178.1"/>
    <property type="molecule type" value="Genomic_DNA"/>
</dbReference>
<dbReference type="SUPFAM" id="SSF47336">
    <property type="entry name" value="ACP-like"/>
    <property type="match status" value="1"/>
</dbReference>
<dbReference type="InterPro" id="IPR023213">
    <property type="entry name" value="CAT-like_dom_sf"/>
</dbReference>
<dbReference type="InterPro" id="IPR036736">
    <property type="entry name" value="ACP-like_sf"/>
</dbReference>
<keyword evidence="3" id="KW-0597">Phosphoprotein</keyword>
<dbReference type="SMART" id="SM00823">
    <property type="entry name" value="PKS_PP"/>
    <property type="match status" value="1"/>
</dbReference>
<organism evidence="7 8">
    <name type="scientific">Streptomyces spectabilis</name>
    <dbReference type="NCBI Taxonomy" id="68270"/>
    <lineage>
        <taxon>Bacteria</taxon>
        <taxon>Bacillati</taxon>
        <taxon>Actinomycetota</taxon>
        <taxon>Actinomycetes</taxon>
        <taxon>Kitasatosporales</taxon>
        <taxon>Streptomycetaceae</taxon>
        <taxon>Streptomyces</taxon>
    </lineage>
</organism>
<reference evidence="6 9" key="2">
    <citation type="submission" date="2020-08" db="EMBL/GenBank/DDBJ databases">
        <title>Genomic Encyclopedia of Type Strains, Phase III (KMG-III): the genomes of soil and plant-associated and newly described type strains.</title>
        <authorList>
            <person name="Whitman W."/>
        </authorList>
    </citation>
    <scope>NUCLEOTIDE SEQUENCE [LARGE SCALE GENOMIC DNA]</scope>
    <source>
        <strain evidence="6 9">CECT 3146</strain>
    </source>
</reference>
<dbReference type="InterPro" id="IPR029058">
    <property type="entry name" value="AB_hydrolase_fold"/>
</dbReference>
<evidence type="ECO:0000313" key="6">
    <source>
        <dbReference type="EMBL" id="MBB5105178.1"/>
    </source>
</evidence>
<dbReference type="Proteomes" id="UP000326505">
    <property type="component" value="Chromosome"/>
</dbReference>
<dbReference type="GO" id="GO:0008610">
    <property type="term" value="P:lipid biosynthetic process"/>
    <property type="evidence" value="ECO:0007669"/>
    <property type="project" value="UniProtKB-ARBA"/>
</dbReference>
<dbReference type="Gene3D" id="3.30.300.30">
    <property type="match status" value="1"/>
</dbReference>
<sequence length="1049" mass="110797">MNPLSLAQRRLWLIHRIQGPSAMHNIPLVLRMTGALETTALMGAVRDVVARHEGLRTICAEDAEGVPARRVLPESEIDLAVSLVEVAPERLSDAVSARVSHRFDLTTDIPVRATVLRCAPEEHVLVLVTHRIAADEASLRPLADDLAAAYAARRDGVAPVWPDTLVPHADFALWEQKFLEEESGPHGAFARDTAFWRTELAGVPAPLPLPADRPRPPEASHRAGRVPLVVDEDLTAAVTGLAAQRGVPAGTVLRAALAVVLHQLGSGADIPIGSSDARRPDASWARCVGPFDDTWVLRADLSGNPAFTDLLDQVRRRTAAAEAHRDLPFALLVDALDPQRSLAHHPLFQVEFDLSEGPEPTPALPGLTVTAWPAPLDSTPYDLSLRLRAAAGGAELRGTVEYAADLFDAAGAEYLAACYLRALRHVTADPAVRVGAVDVLDDAERQRLLVDFVNTAAPTPPVTIPELVAPQFAAAPDAVAVVCGDVSLTYRELDERTDRLARTLLAAGVGPESVVGLALPRSADLVVALLGILKSGAGYLPIDPRYPSRRLGHLLQDAAPGLILTDADTAGTLPEHDITCCLIEELGLDDDDPAGDGSGVTPAQPPRPDNLAYLMYTSGSTGTPKGVALSHANIVNGVIRLASIVRMRPGARMLASSSINFDVSVFEVFTALSTGATVEVVRDVLELGERGQWSGTVLHTVPSVFAEVLERIQGRLTVDTAVFAGEKLTAALADQVRAALPDTTLINAYGQTESFYATTFTVPDGWHGEGGVPIGTPLGNMRTYVLGPGLVPVPQGVAGELFVAGAVGRGYHARPGQTAERFLADPFGPAGERMYRTGDLARWNADGQLELLGRDDGQMKLRGIRIEPAEIEAALVAHPDIVQAVVALRPAAGSGSGALVAYVVPAEPGGTAAAGLTPRVLRRYVVDRLPTFMIPSAFVVLDRLPLAPNGKLDRAALPAPRRGAGSAADPGAGRTPRTGREGALAALFAELLQRDEVGVDDDFFDLGGTSQLAVRLSGRAGAELGLRVPVRAVFQAPTPALLAEHLGSV</sequence>
<dbReference type="Gene3D" id="3.30.559.10">
    <property type="entry name" value="Chloramphenicol acetyltransferase-like domain"/>
    <property type="match status" value="1"/>
</dbReference>
<dbReference type="InterPro" id="IPR045851">
    <property type="entry name" value="AMP-bd_C_sf"/>
</dbReference>
<dbReference type="KEGG" id="sspb:CP982_32345"/>
<dbReference type="SUPFAM" id="SSF52777">
    <property type="entry name" value="CoA-dependent acyltransferases"/>
    <property type="match status" value="2"/>
</dbReference>
<dbReference type="InterPro" id="IPR020806">
    <property type="entry name" value="PKS_PP-bd"/>
</dbReference>
<feature type="compositionally biased region" description="Low complexity" evidence="4">
    <location>
        <begin position="955"/>
        <end position="974"/>
    </location>
</feature>
<evidence type="ECO:0000313" key="9">
    <source>
        <dbReference type="Proteomes" id="UP000549009"/>
    </source>
</evidence>
<dbReference type="GO" id="GO:0043041">
    <property type="term" value="P:amino acid activation for nonribosomal peptide biosynthetic process"/>
    <property type="evidence" value="ECO:0007669"/>
    <property type="project" value="TreeGrafter"/>
</dbReference>
<dbReference type="PROSITE" id="PS50075">
    <property type="entry name" value="CARRIER"/>
    <property type="match status" value="1"/>
</dbReference>
<evidence type="ECO:0000256" key="2">
    <source>
        <dbReference type="ARBA" id="ARBA00022450"/>
    </source>
</evidence>
<dbReference type="GO" id="GO:0003824">
    <property type="term" value="F:catalytic activity"/>
    <property type="evidence" value="ECO:0007669"/>
    <property type="project" value="InterPro"/>
</dbReference>
<dbReference type="GO" id="GO:0031177">
    <property type="term" value="F:phosphopantetheine binding"/>
    <property type="evidence" value="ECO:0007669"/>
    <property type="project" value="InterPro"/>
</dbReference>
<dbReference type="InterPro" id="IPR020845">
    <property type="entry name" value="AMP-binding_CS"/>
</dbReference>
<feature type="domain" description="Carrier" evidence="5">
    <location>
        <begin position="975"/>
        <end position="1049"/>
    </location>
</feature>
<keyword evidence="9" id="KW-1185">Reference proteome</keyword>
<dbReference type="Pfam" id="PF00501">
    <property type="entry name" value="AMP-binding"/>
    <property type="match status" value="1"/>
</dbReference>
<dbReference type="RefSeq" id="WP_150513682.1">
    <property type="nucleotide sequence ID" value="NZ_BMSQ01000002.1"/>
</dbReference>
<evidence type="ECO:0000256" key="1">
    <source>
        <dbReference type="ARBA" id="ARBA00001957"/>
    </source>
</evidence>
<dbReference type="InterPro" id="IPR000873">
    <property type="entry name" value="AMP-dep_synth/lig_dom"/>
</dbReference>
<dbReference type="InterPro" id="IPR001242">
    <property type="entry name" value="Condensation_dom"/>
</dbReference>
<feature type="region of interest" description="Disordered" evidence="4">
    <location>
        <begin position="955"/>
        <end position="977"/>
    </location>
</feature>
<evidence type="ECO:0000256" key="3">
    <source>
        <dbReference type="ARBA" id="ARBA00022553"/>
    </source>
</evidence>
<protein>
    <submittedName>
        <fullName evidence="7">Amino acid adenylation domain-containing protein</fullName>
    </submittedName>
</protein>
<accession>A0A5P2XEC5</accession>
<dbReference type="EMBL" id="CP023690">
    <property type="protein sequence ID" value="QEV62818.1"/>
    <property type="molecule type" value="Genomic_DNA"/>
</dbReference>
<dbReference type="InterPro" id="IPR025110">
    <property type="entry name" value="AMP-bd_C"/>
</dbReference>
<evidence type="ECO:0000313" key="7">
    <source>
        <dbReference type="EMBL" id="QEV62818.1"/>
    </source>
</evidence>
<dbReference type="AlphaFoldDB" id="A0A5P2XEC5"/>
<dbReference type="SUPFAM" id="SSF56801">
    <property type="entry name" value="Acetyl-CoA synthetase-like"/>
    <property type="match status" value="1"/>
</dbReference>
<reference evidence="7 8" key="1">
    <citation type="submission" date="2017-09" db="EMBL/GenBank/DDBJ databases">
        <authorList>
            <person name="Lee N."/>
            <person name="Cho B.-K."/>
        </authorList>
    </citation>
    <scope>NUCLEOTIDE SEQUENCE [LARGE SCALE GENOMIC DNA]</scope>
    <source>
        <strain evidence="7 8">ATCC 27465</strain>
    </source>
</reference>
<evidence type="ECO:0000256" key="4">
    <source>
        <dbReference type="SAM" id="MobiDB-lite"/>
    </source>
</evidence>
<dbReference type="OrthoDB" id="2472181at2"/>
<dbReference type="Pfam" id="PF13193">
    <property type="entry name" value="AMP-binding_C"/>
    <property type="match status" value="1"/>
</dbReference>
<dbReference type="InterPro" id="IPR009081">
    <property type="entry name" value="PP-bd_ACP"/>
</dbReference>
<proteinExistence type="predicted"/>
<dbReference type="PANTHER" id="PTHR45527:SF1">
    <property type="entry name" value="FATTY ACID SYNTHASE"/>
    <property type="match status" value="1"/>
</dbReference>
<dbReference type="GO" id="GO:0005829">
    <property type="term" value="C:cytosol"/>
    <property type="evidence" value="ECO:0007669"/>
    <property type="project" value="TreeGrafter"/>
</dbReference>
<dbReference type="FunFam" id="3.40.50.980:FF:000001">
    <property type="entry name" value="Non-ribosomal peptide synthetase"/>
    <property type="match status" value="1"/>
</dbReference>
<dbReference type="PROSITE" id="PS00455">
    <property type="entry name" value="AMP_BINDING"/>
    <property type="match status" value="1"/>
</dbReference>
<dbReference type="InterPro" id="IPR010071">
    <property type="entry name" value="AA_adenyl_dom"/>
</dbReference>
<dbReference type="GO" id="GO:0044550">
    <property type="term" value="P:secondary metabolite biosynthetic process"/>
    <property type="evidence" value="ECO:0007669"/>
    <property type="project" value="TreeGrafter"/>
</dbReference>
<gene>
    <name evidence="7" type="ORF">CP982_32345</name>
    <name evidence="6" type="ORF">FHS40_004271</name>
</gene>